<dbReference type="EMBL" id="MHNW01000002">
    <property type="protein sequence ID" value="OGZ54721.1"/>
    <property type="molecule type" value="Genomic_DNA"/>
</dbReference>
<gene>
    <name evidence="1" type="ORF">A3B25_01535</name>
</gene>
<accession>A0A1G2GXL9</accession>
<protein>
    <submittedName>
        <fullName evidence="1">Uncharacterized protein</fullName>
    </submittedName>
</protein>
<name>A0A1G2GXL9_9BACT</name>
<sequence>MKVNTMTKNEIIESIAYANVSPGTTLVEHSIPSIGITFSRLDSSNIGGAKIVTARIFAELLVIDTIGLPDAPSPALLERLHVASRNFHQAQIDGNVIEALEAEIVDSHRKVVACLRKIASELHIPYKEPDDPLSCQQ</sequence>
<dbReference type="Proteomes" id="UP000179106">
    <property type="component" value="Unassembled WGS sequence"/>
</dbReference>
<evidence type="ECO:0000313" key="1">
    <source>
        <dbReference type="EMBL" id="OGZ54721.1"/>
    </source>
</evidence>
<evidence type="ECO:0000313" key="2">
    <source>
        <dbReference type="Proteomes" id="UP000179106"/>
    </source>
</evidence>
<comment type="caution">
    <text evidence="1">The sequence shown here is derived from an EMBL/GenBank/DDBJ whole genome shotgun (WGS) entry which is preliminary data.</text>
</comment>
<reference evidence="1 2" key="1">
    <citation type="journal article" date="2016" name="Nat. Commun.">
        <title>Thousands of microbial genomes shed light on interconnected biogeochemical processes in an aquifer system.</title>
        <authorList>
            <person name="Anantharaman K."/>
            <person name="Brown C.T."/>
            <person name="Hug L.A."/>
            <person name="Sharon I."/>
            <person name="Castelle C.J."/>
            <person name="Probst A.J."/>
            <person name="Thomas B.C."/>
            <person name="Singh A."/>
            <person name="Wilkins M.J."/>
            <person name="Karaoz U."/>
            <person name="Brodie E.L."/>
            <person name="Williams K.H."/>
            <person name="Hubbard S.S."/>
            <person name="Banfield J.F."/>
        </authorList>
    </citation>
    <scope>NUCLEOTIDE SEQUENCE [LARGE SCALE GENOMIC DNA]</scope>
</reference>
<proteinExistence type="predicted"/>
<dbReference type="STRING" id="1802126.A3B25_01535"/>
<organism evidence="1 2">
    <name type="scientific">Candidatus Ryanbacteria bacterium RIFCSPLOWO2_01_FULL_48_26</name>
    <dbReference type="NCBI Taxonomy" id="1802126"/>
    <lineage>
        <taxon>Bacteria</taxon>
        <taxon>Candidatus Ryaniibacteriota</taxon>
    </lineage>
</organism>
<dbReference type="AlphaFoldDB" id="A0A1G2GXL9"/>